<dbReference type="GO" id="GO:0006567">
    <property type="term" value="P:L-threonine catabolic process"/>
    <property type="evidence" value="ECO:0007669"/>
    <property type="project" value="TreeGrafter"/>
</dbReference>
<dbReference type="Pfam" id="PF01212">
    <property type="entry name" value="Beta_elim_lyase"/>
    <property type="match status" value="2"/>
</dbReference>
<comment type="similarity">
    <text evidence="4">Belongs to the dynactin 150 kDa subunit family.</text>
</comment>
<name>A0A178EWR8_TRIRU</name>
<keyword evidence="7" id="KW-0243">Dynein</keyword>
<dbReference type="InterPro" id="IPR022157">
    <property type="entry name" value="Dynactin"/>
</dbReference>
<evidence type="ECO:0000256" key="1">
    <source>
        <dbReference type="ARBA" id="ARBA00001933"/>
    </source>
</evidence>
<feature type="compositionally biased region" description="Basic and acidic residues" evidence="11">
    <location>
        <begin position="79"/>
        <end position="94"/>
    </location>
</feature>
<feature type="compositionally biased region" description="Low complexity" evidence="11">
    <location>
        <begin position="119"/>
        <end position="145"/>
    </location>
</feature>
<dbReference type="InterPro" id="IPR015424">
    <property type="entry name" value="PyrdxlP-dep_Trfase"/>
</dbReference>
<feature type="compositionally biased region" description="Polar residues" evidence="11">
    <location>
        <begin position="289"/>
        <end position="300"/>
    </location>
</feature>
<evidence type="ECO:0000256" key="8">
    <source>
        <dbReference type="ARBA" id="ARBA00023054"/>
    </source>
</evidence>
<keyword evidence="5" id="KW-0493">Microtubule</keyword>
<comment type="cofactor">
    <cofactor evidence="1">
        <name>pyridoxal 5'-phosphate</name>
        <dbReference type="ChEBI" id="CHEBI:597326"/>
    </cofactor>
</comment>
<evidence type="ECO:0000256" key="6">
    <source>
        <dbReference type="ARBA" id="ARBA00022898"/>
    </source>
</evidence>
<keyword evidence="8 10" id="KW-0175">Coiled coil</keyword>
<feature type="domain" description="CAP-Gly" evidence="12">
    <location>
        <begin position="24"/>
        <end position="66"/>
    </location>
</feature>
<gene>
    <name evidence="13" type="ORF">A7C99_3984</name>
</gene>
<reference evidence="13 14" key="1">
    <citation type="submission" date="2016-05" db="EMBL/GenBank/DDBJ databases">
        <title>Genome sequencing of Trichophyton rubrum CMCC(F)T1i isolated from hair.</title>
        <authorList>
            <person name="Zhan P."/>
            <person name="Tao Y."/>
            <person name="Liu W."/>
        </authorList>
    </citation>
    <scope>NUCLEOTIDE SEQUENCE [LARGE SCALE GENOMIC DNA]</scope>
    <source>
        <strain evidence="14">CMCC(F)T1i</strain>
    </source>
</reference>
<dbReference type="SMART" id="SM01052">
    <property type="entry name" value="CAP_GLY"/>
    <property type="match status" value="1"/>
</dbReference>
<dbReference type="SUPFAM" id="SSF53383">
    <property type="entry name" value="PLP-dependent transferases"/>
    <property type="match status" value="1"/>
</dbReference>
<dbReference type="SUPFAM" id="SSF74924">
    <property type="entry name" value="Cap-Gly domain"/>
    <property type="match status" value="1"/>
</dbReference>
<dbReference type="Pfam" id="PF01302">
    <property type="entry name" value="CAP_GLY"/>
    <property type="match status" value="1"/>
</dbReference>
<sequence>MVGFAAGQLIKLADGRHARVRFIGTTRFAPGEWIGLELEDATGKNDGSVQGERYFECEYGFGMFVRASAIVEIVEQAKKEEPRVAPKSGLDGRGRPGSMIVPPGGAVGTRKQSLMSSTPGGKKPSSAASSPSPAPRALGRALRSPTKSPVKQLAGPGTPAASRASSTASRTIPSHKARPSLSNRSSVAPTPTSTTSNSRLSLRQSQSQSMMGPPAKTTRTGLAASRTTISPATSRRMSLKPATAKSPVMGKVEASSGEQSEDASRASSPPDGPELDVVKPSLARPTPSPMSQRSVSGSNMLVQKELDDLKTKLKIMEKKRAEDREKLKMVETYRAERDKFETIIQKLREKYQPQQQEITTLRKQLKEAEYRVEEVERLQAEHESILEMAALDREMAEEVAESIKAEYEALKIRTEELELEVEVLKEENDQLGQVMSPEEKSSQGWLQMERTNERLREALIRLRDMTQQQEADLKDQVKDLEEELKDYNNLKAQYESTKEKLLASEANMEDLKQQVEALGAEEMIEELTEKNMQYQEEVNELKAIIEDLESLKELNDELEINHIESEKQLQEEIDFREGIYHEQNRKISQQDAVIEDLEYTLSKFRELVSTLQNDLEDMRASQQITETEATDLTVRSRAMMDLNMKLQASAAKAQVKSIDLELGRMEAEESASHLSIVKLYLPDYYESERNPILALLRFKRVGFKASVMGNTVRERLADPSIRFPEQDGFLAYEVLEKLTWISLVCDRFVTFMDGCSSEQFSSFEGALYELEPVERILNFWIESLKKGELNEKTCADELQRSTALLSHLAETLIPQHVEGTGNEMYMLSVLTQTYLDNTASALAQLKSRIQSKIPPSPEDEESQHLYKKIDTVVQQARGIKVASSKVTRSLEELRTRSLALAEECKETFESTEQAAKELSAVAQLIGNSFLQLVDDDDRTEPFTHPEVLTSMSSAVASIPKGSPGDSSSNDALAIIANKLRLLTGYVDETSNLSSDLSQTVEFDRRQSPWIARSKMLKASQDTSPDAEEEIRRLKNELSEASNALGAKDRVFEEQSIKIELLEARMREAGKKAAVVKDLEAKIENLHSKENELVALVERQSQNMQAIEKERDEYRSRFEKLKRASDSEGSSGVGGVVNAAASLSVMKENEALRAEVTSLQSAIRYIRDDNKRAHLLDPYSVQRSNHMRSWLDVPLVRSKPSVNEQDPDYRHKQAAECRDILSHLLKLTKESKLVDLKASSTSDPANRLAWRPVKSTPKYHAMKQREHYEQWSQWKDEVVKEWKLKKLNAGSGTTRRVQPTSNPRAPASFSVDHAAFPDISRKGLASDRDEGVMGKTWKILGLQPETGDIPRFRIQLRTRNSRQVNGKSDAAALRLARKVPEILSDPCYQIENEPQRLSQKILSFHEFYLSKGVLRRVIKINEAMIKAELGDEQYNGDPTTAELCKRVAKLLGKEVAVFLPSGTMCNQTAINVHCRPGDEIVCDRTSRIVGYETGGPAANSGVMIHAIDGERGIFTAKQLKNGRPWRRSDMPLSTLQDVAAIAKEAGMATHMDGARLFNAVAATGISAAAYAESFDSVWIDLSKGLGCPIGAVLCGSADFIRKAWRLKQRFGGVMRQSGIVAAAGIYALDHNIKCLSEDHANARLLAKLLSAIPGVSIKLDEVETNLVYFEVNDREGRSAAADFVAKTAFYGY</sequence>
<dbReference type="GO" id="GO:0006545">
    <property type="term" value="P:glycine biosynthetic process"/>
    <property type="evidence" value="ECO:0007669"/>
    <property type="project" value="TreeGrafter"/>
</dbReference>
<evidence type="ECO:0000256" key="3">
    <source>
        <dbReference type="ARBA" id="ARBA00006966"/>
    </source>
</evidence>
<dbReference type="Gene3D" id="3.40.640.10">
    <property type="entry name" value="Type I PLP-dependent aspartate aminotransferase-like (Major domain)"/>
    <property type="match status" value="1"/>
</dbReference>
<evidence type="ECO:0000256" key="7">
    <source>
        <dbReference type="ARBA" id="ARBA00023017"/>
    </source>
</evidence>
<dbReference type="GO" id="GO:0005829">
    <property type="term" value="C:cytosol"/>
    <property type="evidence" value="ECO:0007669"/>
    <property type="project" value="TreeGrafter"/>
</dbReference>
<dbReference type="InterPro" id="IPR000938">
    <property type="entry name" value="CAP-Gly_domain"/>
</dbReference>
<dbReference type="InterPro" id="IPR015421">
    <property type="entry name" value="PyrdxlP-dep_Trfase_major"/>
</dbReference>
<evidence type="ECO:0000313" key="14">
    <source>
        <dbReference type="Proteomes" id="UP000243015"/>
    </source>
</evidence>
<dbReference type="Pfam" id="PF12455">
    <property type="entry name" value="Dynactin"/>
    <property type="match status" value="1"/>
</dbReference>
<evidence type="ECO:0000256" key="11">
    <source>
        <dbReference type="SAM" id="MobiDB-lite"/>
    </source>
</evidence>
<dbReference type="EMBL" id="LHPM01000015">
    <property type="protein sequence ID" value="OAL64550.1"/>
    <property type="molecule type" value="Genomic_DNA"/>
</dbReference>
<dbReference type="InterPro" id="IPR001597">
    <property type="entry name" value="ArAA_b-elim_lyase/Thr_aldolase"/>
</dbReference>
<dbReference type="Gene3D" id="2.30.30.190">
    <property type="entry name" value="CAP Gly-rich-like domain"/>
    <property type="match status" value="1"/>
</dbReference>
<dbReference type="PROSITE" id="PS50245">
    <property type="entry name" value="CAP_GLY_2"/>
    <property type="match status" value="1"/>
</dbReference>
<feature type="coiled-coil region" evidence="10">
    <location>
        <begin position="594"/>
        <end position="621"/>
    </location>
</feature>
<dbReference type="Proteomes" id="UP000243015">
    <property type="component" value="Unassembled WGS sequence"/>
</dbReference>
<evidence type="ECO:0000256" key="9">
    <source>
        <dbReference type="ARBA" id="ARBA00023212"/>
    </source>
</evidence>
<keyword evidence="9" id="KW-0206">Cytoskeleton</keyword>
<dbReference type="GO" id="GO:0008732">
    <property type="term" value="F:L-allo-threonine aldolase activity"/>
    <property type="evidence" value="ECO:0007669"/>
    <property type="project" value="TreeGrafter"/>
</dbReference>
<dbReference type="InterPro" id="IPR036859">
    <property type="entry name" value="CAP-Gly_dom_sf"/>
</dbReference>
<comment type="similarity">
    <text evidence="3">Belongs to the threonine aldolase family.</text>
</comment>
<keyword evidence="9" id="KW-0963">Cytoplasm</keyword>
<dbReference type="VEuPathDB" id="FungiDB:TERG_04923"/>
<accession>A0A178EWR8</accession>
<evidence type="ECO:0000256" key="10">
    <source>
        <dbReference type="SAM" id="Coils"/>
    </source>
</evidence>
<keyword evidence="6" id="KW-0663">Pyridoxal phosphate</keyword>
<feature type="coiled-coil region" evidence="10">
    <location>
        <begin position="1016"/>
        <end position="1123"/>
    </location>
</feature>
<feature type="compositionally biased region" description="Polar residues" evidence="11">
    <location>
        <begin position="217"/>
        <end position="236"/>
    </location>
</feature>
<organism evidence="13 14">
    <name type="scientific">Trichophyton rubrum</name>
    <name type="common">Athlete's foot fungus</name>
    <name type="synonym">Epidermophyton rubrum</name>
    <dbReference type="NCBI Taxonomy" id="5551"/>
    <lineage>
        <taxon>Eukaryota</taxon>
        <taxon>Fungi</taxon>
        <taxon>Dikarya</taxon>
        <taxon>Ascomycota</taxon>
        <taxon>Pezizomycotina</taxon>
        <taxon>Eurotiomycetes</taxon>
        <taxon>Eurotiomycetidae</taxon>
        <taxon>Onygenales</taxon>
        <taxon>Arthrodermataceae</taxon>
        <taxon>Trichophyton</taxon>
    </lineage>
</organism>
<dbReference type="InterPro" id="IPR015422">
    <property type="entry name" value="PyrdxlP-dep_Trfase_small"/>
</dbReference>
<dbReference type="VEuPathDB" id="FungiDB:TERG_04924"/>
<comment type="caution">
    <text evidence="13">The sequence shown here is derived from an EMBL/GenBank/DDBJ whole genome shotgun (WGS) entry which is preliminary data.</text>
</comment>
<dbReference type="PANTHER" id="PTHR48097">
    <property type="entry name" value="L-THREONINE ALDOLASE-RELATED"/>
    <property type="match status" value="1"/>
</dbReference>
<feature type="compositionally biased region" description="Low complexity" evidence="11">
    <location>
        <begin position="154"/>
        <end position="172"/>
    </location>
</feature>
<protein>
    <submittedName>
        <fullName evidence="13">Dynactin</fullName>
    </submittedName>
</protein>
<dbReference type="GO" id="GO:0030286">
    <property type="term" value="C:dynein complex"/>
    <property type="evidence" value="ECO:0007669"/>
    <property type="project" value="UniProtKB-KW"/>
</dbReference>
<evidence type="ECO:0000256" key="4">
    <source>
        <dbReference type="ARBA" id="ARBA00011010"/>
    </source>
</evidence>
<dbReference type="PANTHER" id="PTHR48097:SF9">
    <property type="entry name" value="L-THREONINE ALDOLASE"/>
    <property type="match status" value="1"/>
</dbReference>
<dbReference type="PROSITE" id="PS00845">
    <property type="entry name" value="CAP_GLY_1"/>
    <property type="match status" value="1"/>
</dbReference>
<evidence type="ECO:0000256" key="2">
    <source>
        <dbReference type="ARBA" id="ARBA00004245"/>
    </source>
</evidence>
<dbReference type="GO" id="GO:0005874">
    <property type="term" value="C:microtubule"/>
    <property type="evidence" value="ECO:0007669"/>
    <property type="project" value="UniProtKB-KW"/>
</dbReference>
<dbReference type="Gene3D" id="3.90.1150.10">
    <property type="entry name" value="Aspartate Aminotransferase, domain 1"/>
    <property type="match status" value="1"/>
</dbReference>
<evidence type="ECO:0000259" key="12">
    <source>
        <dbReference type="PROSITE" id="PS50245"/>
    </source>
</evidence>
<feature type="region of interest" description="Disordered" evidence="11">
    <location>
        <begin position="79"/>
        <end position="300"/>
    </location>
</feature>
<evidence type="ECO:0000256" key="5">
    <source>
        <dbReference type="ARBA" id="ARBA00022701"/>
    </source>
</evidence>
<evidence type="ECO:0000313" key="13">
    <source>
        <dbReference type="EMBL" id="OAL64550.1"/>
    </source>
</evidence>
<feature type="compositionally biased region" description="Low complexity" evidence="11">
    <location>
        <begin position="184"/>
        <end position="209"/>
    </location>
</feature>
<proteinExistence type="inferred from homology"/>
<comment type="subcellular location">
    <subcellularLocation>
        <location evidence="2">Cytoplasm</location>
        <location evidence="2">Cytoskeleton</location>
    </subcellularLocation>
</comment>